<proteinExistence type="predicted"/>
<accession>A0ACD1IG78</accession>
<dbReference type="EMBL" id="KZ824548">
    <property type="protein sequence ID" value="RAK89332.1"/>
    <property type="molecule type" value="Genomic_DNA"/>
</dbReference>
<keyword evidence="2" id="KW-1185">Reference proteome</keyword>
<organism evidence="1 2">
    <name type="scientific">Aspergillus costaricaensis CBS 115574</name>
    <dbReference type="NCBI Taxonomy" id="1448317"/>
    <lineage>
        <taxon>Eukaryota</taxon>
        <taxon>Fungi</taxon>
        <taxon>Dikarya</taxon>
        <taxon>Ascomycota</taxon>
        <taxon>Pezizomycotina</taxon>
        <taxon>Eurotiomycetes</taxon>
        <taxon>Eurotiomycetidae</taxon>
        <taxon>Eurotiales</taxon>
        <taxon>Aspergillaceae</taxon>
        <taxon>Aspergillus</taxon>
        <taxon>Aspergillus subgen. Circumdati</taxon>
    </lineage>
</organism>
<gene>
    <name evidence="1" type="ORF">BO79DRAFT_217399</name>
</gene>
<reference evidence="1" key="1">
    <citation type="submission" date="2018-02" db="EMBL/GenBank/DDBJ databases">
        <title>The genomes of Aspergillus section Nigri reveals drivers in fungal speciation.</title>
        <authorList>
            <consortium name="DOE Joint Genome Institute"/>
            <person name="Vesth T.C."/>
            <person name="Nybo J."/>
            <person name="Theobald S."/>
            <person name="Brandl J."/>
            <person name="Frisvad J.C."/>
            <person name="Nielsen K.F."/>
            <person name="Lyhne E.K."/>
            <person name="Kogle M.E."/>
            <person name="Kuo A."/>
            <person name="Riley R."/>
            <person name="Clum A."/>
            <person name="Nolan M."/>
            <person name="Lipzen A."/>
            <person name="Salamov A."/>
            <person name="Henrissat B."/>
            <person name="Wiebenga A."/>
            <person name="De vries R.P."/>
            <person name="Grigoriev I.V."/>
            <person name="Mortensen U.H."/>
            <person name="Andersen M.R."/>
            <person name="Baker S.E."/>
        </authorList>
    </citation>
    <scope>NUCLEOTIDE SEQUENCE</scope>
    <source>
        <strain evidence="1">CBS 115574</strain>
    </source>
</reference>
<name>A0ACD1IG78_9EURO</name>
<dbReference type="Proteomes" id="UP000249748">
    <property type="component" value="Unassembled WGS sequence"/>
</dbReference>
<protein>
    <submittedName>
        <fullName evidence="1">Uncharacterized protein</fullName>
    </submittedName>
</protein>
<evidence type="ECO:0000313" key="2">
    <source>
        <dbReference type="Proteomes" id="UP000249748"/>
    </source>
</evidence>
<evidence type="ECO:0000313" key="1">
    <source>
        <dbReference type="EMBL" id="RAK89332.1"/>
    </source>
</evidence>
<sequence length="101" mass="11483">MSVWKIGLPVRSAVLKPHAGRSEHFLILHMPQSDSRSCRDFKIRNEDFAGAPLISDLAPAMHAKLLILRLLEYQDTYNIQIQPVHSNIDPNGQISQYCDPF</sequence>